<dbReference type="SUPFAM" id="SSF46785">
    <property type="entry name" value="Winged helix' DNA-binding domain"/>
    <property type="match status" value="1"/>
</dbReference>
<reference evidence="5" key="1">
    <citation type="submission" date="2020-12" db="EMBL/GenBank/DDBJ databases">
        <title>Clostridium thailandense sp. nov., a novel acetogenic bacterium isolated from peat land soil in Thailand.</title>
        <authorList>
            <person name="Chaikitkaew S."/>
            <person name="Birkeland N.K."/>
        </authorList>
    </citation>
    <scope>NUCLEOTIDE SEQUENCE</scope>
    <source>
        <strain evidence="5">DSM 17425</strain>
    </source>
</reference>
<evidence type="ECO:0000259" key="4">
    <source>
        <dbReference type="PROSITE" id="PS50987"/>
    </source>
</evidence>
<dbReference type="GO" id="GO:0003677">
    <property type="term" value="F:DNA binding"/>
    <property type="evidence" value="ECO:0007669"/>
    <property type="project" value="UniProtKB-KW"/>
</dbReference>
<dbReference type="PRINTS" id="PR00778">
    <property type="entry name" value="HTHARSR"/>
</dbReference>
<evidence type="ECO:0000256" key="2">
    <source>
        <dbReference type="ARBA" id="ARBA00023125"/>
    </source>
</evidence>
<dbReference type="PANTHER" id="PTHR33154">
    <property type="entry name" value="TRANSCRIPTIONAL REGULATOR, ARSR FAMILY"/>
    <property type="match status" value="1"/>
</dbReference>
<evidence type="ECO:0000256" key="3">
    <source>
        <dbReference type="ARBA" id="ARBA00023163"/>
    </source>
</evidence>
<dbReference type="GO" id="GO:0003700">
    <property type="term" value="F:DNA-binding transcription factor activity"/>
    <property type="evidence" value="ECO:0007669"/>
    <property type="project" value="InterPro"/>
</dbReference>
<dbReference type="PROSITE" id="PS50987">
    <property type="entry name" value="HTH_ARSR_2"/>
    <property type="match status" value="1"/>
</dbReference>
<sequence>MMPYNNEIDHIAKVYKALGEPTRIKIIRLMAKQDELSCAEISKSLNLIAGSTLSHHLKLLTECGLLKLKKVGVYHIYQIQKEVLKHYAPAVIDY</sequence>
<name>A0A934HND0_9CLOT</name>
<dbReference type="InterPro" id="IPR051081">
    <property type="entry name" value="HTH_MetalResp_TranReg"/>
</dbReference>
<dbReference type="PANTHER" id="PTHR33154:SF33">
    <property type="entry name" value="TRANSCRIPTIONAL REPRESSOR SDPR"/>
    <property type="match status" value="1"/>
</dbReference>
<dbReference type="Pfam" id="PF12840">
    <property type="entry name" value="HTH_20"/>
    <property type="match status" value="1"/>
</dbReference>
<dbReference type="AlphaFoldDB" id="A0A934HND0"/>
<dbReference type="NCBIfam" id="NF033788">
    <property type="entry name" value="HTH_metalloreg"/>
    <property type="match status" value="1"/>
</dbReference>
<dbReference type="InterPro" id="IPR036388">
    <property type="entry name" value="WH-like_DNA-bd_sf"/>
</dbReference>
<evidence type="ECO:0000256" key="1">
    <source>
        <dbReference type="ARBA" id="ARBA00023015"/>
    </source>
</evidence>
<feature type="domain" description="HTH arsR-type" evidence="4">
    <location>
        <begin position="3"/>
        <end position="94"/>
    </location>
</feature>
<evidence type="ECO:0000313" key="5">
    <source>
        <dbReference type="EMBL" id="MBI6871310.1"/>
    </source>
</evidence>
<dbReference type="RefSeq" id="WP_211140775.1">
    <property type="nucleotide sequence ID" value="NZ_JAEEGB010000002.1"/>
</dbReference>
<dbReference type="InterPro" id="IPR011991">
    <property type="entry name" value="ArsR-like_HTH"/>
</dbReference>
<keyword evidence="1" id="KW-0805">Transcription regulation</keyword>
<dbReference type="Proteomes" id="UP000622687">
    <property type="component" value="Unassembled WGS sequence"/>
</dbReference>
<keyword evidence="2" id="KW-0238">DNA-binding</keyword>
<comment type="caution">
    <text evidence="5">The sequence shown here is derived from an EMBL/GenBank/DDBJ whole genome shotgun (WGS) entry which is preliminary data.</text>
</comment>
<dbReference type="InterPro" id="IPR001845">
    <property type="entry name" value="HTH_ArsR_DNA-bd_dom"/>
</dbReference>
<accession>A0A934HND0</accession>
<proteinExistence type="predicted"/>
<dbReference type="InterPro" id="IPR036390">
    <property type="entry name" value="WH_DNA-bd_sf"/>
</dbReference>
<gene>
    <name evidence="5" type="ORF">I6U51_01145</name>
</gene>
<dbReference type="EMBL" id="JAEEGB010000002">
    <property type="protein sequence ID" value="MBI6871310.1"/>
    <property type="molecule type" value="Genomic_DNA"/>
</dbReference>
<organism evidence="5 6">
    <name type="scientific">Clostridium aciditolerans</name>
    <dbReference type="NCBI Taxonomy" id="339861"/>
    <lineage>
        <taxon>Bacteria</taxon>
        <taxon>Bacillati</taxon>
        <taxon>Bacillota</taxon>
        <taxon>Clostridia</taxon>
        <taxon>Eubacteriales</taxon>
        <taxon>Clostridiaceae</taxon>
        <taxon>Clostridium</taxon>
    </lineage>
</organism>
<dbReference type="CDD" id="cd00090">
    <property type="entry name" value="HTH_ARSR"/>
    <property type="match status" value="1"/>
</dbReference>
<keyword evidence="3" id="KW-0804">Transcription</keyword>
<dbReference type="SMART" id="SM00418">
    <property type="entry name" value="HTH_ARSR"/>
    <property type="match status" value="1"/>
</dbReference>
<keyword evidence="6" id="KW-1185">Reference proteome</keyword>
<dbReference type="Gene3D" id="1.10.10.10">
    <property type="entry name" value="Winged helix-like DNA-binding domain superfamily/Winged helix DNA-binding domain"/>
    <property type="match status" value="1"/>
</dbReference>
<protein>
    <submittedName>
        <fullName evidence="5">Winged helix-turn-helix transcriptional regulator</fullName>
    </submittedName>
</protein>
<evidence type="ECO:0000313" key="6">
    <source>
        <dbReference type="Proteomes" id="UP000622687"/>
    </source>
</evidence>